<evidence type="ECO:0000313" key="2">
    <source>
        <dbReference type="Proteomes" id="UP001362999"/>
    </source>
</evidence>
<dbReference type="InterPro" id="IPR008921">
    <property type="entry name" value="DNA_pol3_clamp-load_cplx_C"/>
</dbReference>
<dbReference type="Proteomes" id="UP001362999">
    <property type="component" value="Unassembled WGS sequence"/>
</dbReference>
<sequence>CPGIGVKWTTGSVWGDYPYILHENPDIGWEPISFDSQTNTIYFRSDRCKGSSQGNSTKACQPCEQLPSSVTFANVQERAKEVKSHTNLRYLTSRQKDALIAKLLRQVEIMRTQISDFKRIIALIASEEVAGLRRILEQALARGSSPRKVLVILERTLRKLYRVRGGFNERELDISFLVKAIGGPKLLYALQKALGLTSVSTIRRRHRVPKLLPSLATPTSEEVHANIQAFFCPDIKPPPKFPNCSELPGNVMMFDGVALEGRPRYCPDRDAILGLCREHSSRVNLQVDSLDSVEQVRKAQIKNPICRLTAHCPMYCHHHCSTTGSGSNTQILYHPRWDRSIGRCLL</sequence>
<reference evidence="1 2" key="1">
    <citation type="journal article" date="2024" name="J Genomics">
        <title>Draft genome sequencing and assembly of Favolaschia claudopus CIRM-BRFM 2984 isolated from oak limbs.</title>
        <authorList>
            <person name="Navarro D."/>
            <person name="Drula E."/>
            <person name="Chaduli D."/>
            <person name="Cazenave R."/>
            <person name="Ahrendt S."/>
            <person name="Wang J."/>
            <person name="Lipzen A."/>
            <person name="Daum C."/>
            <person name="Barry K."/>
            <person name="Grigoriev I.V."/>
            <person name="Favel A."/>
            <person name="Rosso M.N."/>
            <person name="Martin F."/>
        </authorList>
    </citation>
    <scope>NUCLEOTIDE SEQUENCE [LARGE SCALE GENOMIC DNA]</scope>
    <source>
        <strain evidence="1 2">CIRM-BRFM 2984</strain>
    </source>
</reference>
<dbReference type="SUPFAM" id="SSF48019">
    <property type="entry name" value="post-AAA+ oligomerization domain-like"/>
    <property type="match status" value="1"/>
</dbReference>
<accession>A0AAV9ZYI0</accession>
<dbReference type="AlphaFoldDB" id="A0AAV9ZYI0"/>
<keyword evidence="2" id="KW-1185">Reference proteome</keyword>
<feature type="non-terminal residue" evidence="1">
    <location>
        <position position="1"/>
    </location>
</feature>
<dbReference type="GO" id="GO:0003677">
    <property type="term" value="F:DNA binding"/>
    <property type="evidence" value="ECO:0007669"/>
    <property type="project" value="InterPro"/>
</dbReference>
<name>A0AAV9ZYI0_9AGAR</name>
<gene>
    <name evidence="1" type="ORF">R3P38DRAFT_2565915</name>
</gene>
<proteinExistence type="predicted"/>
<organism evidence="1 2">
    <name type="scientific">Favolaschia claudopus</name>
    <dbReference type="NCBI Taxonomy" id="2862362"/>
    <lineage>
        <taxon>Eukaryota</taxon>
        <taxon>Fungi</taxon>
        <taxon>Dikarya</taxon>
        <taxon>Basidiomycota</taxon>
        <taxon>Agaricomycotina</taxon>
        <taxon>Agaricomycetes</taxon>
        <taxon>Agaricomycetidae</taxon>
        <taxon>Agaricales</taxon>
        <taxon>Marasmiineae</taxon>
        <taxon>Mycenaceae</taxon>
        <taxon>Favolaschia</taxon>
    </lineage>
</organism>
<protein>
    <submittedName>
        <fullName evidence="1">Uncharacterized protein</fullName>
    </submittedName>
</protein>
<dbReference type="GO" id="GO:0006260">
    <property type="term" value="P:DNA replication"/>
    <property type="evidence" value="ECO:0007669"/>
    <property type="project" value="InterPro"/>
</dbReference>
<comment type="caution">
    <text evidence="1">The sequence shown here is derived from an EMBL/GenBank/DDBJ whole genome shotgun (WGS) entry which is preliminary data.</text>
</comment>
<evidence type="ECO:0000313" key="1">
    <source>
        <dbReference type="EMBL" id="KAK6996275.1"/>
    </source>
</evidence>
<dbReference type="EMBL" id="JAWWNJ010000098">
    <property type="protein sequence ID" value="KAK6996275.1"/>
    <property type="molecule type" value="Genomic_DNA"/>
</dbReference>